<accession>A0A6N8I366</accession>
<protein>
    <recommendedName>
        <fullName evidence="2 10">FAD:protein FMN transferase</fullName>
        <ecNumber evidence="1 10">2.7.1.180</ecNumber>
    </recommendedName>
    <alternativeName>
        <fullName evidence="8 10">Flavin transferase</fullName>
    </alternativeName>
</protein>
<evidence type="ECO:0000256" key="9">
    <source>
        <dbReference type="ARBA" id="ARBA00048540"/>
    </source>
</evidence>
<dbReference type="SUPFAM" id="SSF143631">
    <property type="entry name" value="ApbE-like"/>
    <property type="match status" value="1"/>
</dbReference>
<organism evidence="12 13">
    <name type="scientific">Caproicibacter fermentans</name>
    <dbReference type="NCBI Taxonomy" id="2576756"/>
    <lineage>
        <taxon>Bacteria</taxon>
        <taxon>Bacillati</taxon>
        <taxon>Bacillota</taxon>
        <taxon>Clostridia</taxon>
        <taxon>Eubacteriales</taxon>
        <taxon>Acutalibacteraceae</taxon>
        <taxon>Caproicibacter</taxon>
    </lineage>
</organism>
<dbReference type="GO" id="GO:0016740">
    <property type="term" value="F:transferase activity"/>
    <property type="evidence" value="ECO:0007669"/>
    <property type="project" value="UniProtKB-UniRule"/>
</dbReference>
<comment type="similarity">
    <text evidence="10">Belongs to the ApbE family.</text>
</comment>
<evidence type="ECO:0000256" key="2">
    <source>
        <dbReference type="ARBA" id="ARBA00016337"/>
    </source>
</evidence>
<keyword evidence="3 10" id="KW-0285">Flavoprotein</keyword>
<name>A0A6N8I366_9FIRM</name>
<evidence type="ECO:0000256" key="5">
    <source>
        <dbReference type="ARBA" id="ARBA00022723"/>
    </source>
</evidence>
<dbReference type="PANTHER" id="PTHR30040:SF2">
    <property type="entry name" value="FAD:PROTEIN FMN TRANSFERASE"/>
    <property type="match status" value="1"/>
</dbReference>
<evidence type="ECO:0000256" key="6">
    <source>
        <dbReference type="ARBA" id="ARBA00022827"/>
    </source>
</evidence>
<sequence>MLNQKRIILALAILLCAAVSVTGYFWVKTRKPASYESADFAMGTYIQQTVYGKNGEAAAKSALSKITELENRISWRIDSSDVARLNAAAGTDWITIDPETASILAASLDVAQKSDGAYDPTILPVSSLWDFGGENQHVPPKSDLQKYIKYVDYQNLRVDQKNSKASLKLHYMAIDLGGIGKGAACDDAVAAYRSAGADYGIIAVGGSIGVYGTKPDGSAWHIAIRDPATKDENADSMGQIDLTSGFISTSGTYEKTFTQNGVTYHHLLNPKTGYPENNGLVSVTVKANNGAVSDALSTACFVLGREKGEKLLSEYHADGVFIDSSNRVYVTAGLKSGFQITGGKYVLAG</sequence>
<feature type="binding site" evidence="11">
    <location>
        <position position="298"/>
    </location>
    <ligand>
        <name>Mg(2+)</name>
        <dbReference type="ChEBI" id="CHEBI:18420"/>
    </ligand>
</feature>
<evidence type="ECO:0000256" key="10">
    <source>
        <dbReference type="PIRNR" id="PIRNR006268"/>
    </source>
</evidence>
<keyword evidence="5 10" id="KW-0479">Metal-binding</keyword>
<dbReference type="PIRSF" id="PIRSF006268">
    <property type="entry name" value="ApbE"/>
    <property type="match status" value="1"/>
</dbReference>
<dbReference type="AlphaFoldDB" id="A0A6N8I366"/>
<dbReference type="OrthoDB" id="9778595at2"/>
<evidence type="ECO:0000313" key="12">
    <source>
        <dbReference type="EMBL" id="MVB12388.1"/>
    </source>
</evidence>
<keyword evidence="7 10" id="KW-0460">Magnesium</keyword>
<evidence type="ECO:0000256" key="8">
    <source>
        <dbReference type="ARBA" id="ARBA00031306"/>
    </source>
</evidence>
<reference evidence="12 13" key="1">
    <citation type="submission" date="2019-09" db="EMBL/GenBank/DDBJ databases">
        <title>Genome sequence of Clostridium sp. EA1.</title>
        <authorList>
            <person name="Poehlein A."/>
            <person name="Bengelsdorf F.R."/>
            <person name="Daniel R."/>
        </authorList>
    </citation>
    <scope>NUCLEOTIDE SEQUENCE [LARGE SCALE GENOMIC DNA]</scope>
    <source>
        <strain evidence="12 13">EA1</strain>
    </source>
</reference>
<evidence type="ECO:0000256" key="3">
    <source>
        <dbReference type="ARBA" id="ARBA00022630"/>
    </source>
</evidence>
<evidence type="ECO:0000256" key="1">
    <source>
        <dbReference type="ARBA" id="ARBA00011955"/>
    </source>
</evidence>
<dbReference type="InterPro" id="IPR024932">
    <property type="entry name" value="ApbE"/>
</dbReference>
<dbReference type="RefSeq" id="WP_156991153.1">
    <property type="nucleotide sequence ID" value="NZ_VWXL01000089.1"/>
</dbReference>
<dbReference type="Gene3D" id="3.10.520.10">
    <property type="entry name" value="ApbE-like domains"/>
    <property type="match status" value="1"/>
</dbReference>
<comment type="caution">
    <text evidence="12">The sequence shown here is derived from an EMBL/GenBank/DDBJ whole genome shotgun (WGS) entry which is preliminary data.</text>
</comment>
<dbReference type="EC" id="2.7.1.180" evidence="1 10"/>
<evidence type="ECO:0000313" key="13">
    <source>
        <dbReference type="Proteomes" id="UP000469440"/>
    </source>
</evidence>
<evidence type="ECO:0000256" key="11">
    <source>
        <dbReference type="PIRSR" id="PIRSR006268-2"/>
    </source>
</evidence>
<dbReference type="EMBL" id="VWXL01000089">
    <property type="protein sequence ID" value="MVB12388.1"/>
    <property type="molecule type" value="Genomic_DNA"/>
</dbReference>
<feature type="binding site" evidence="11">
    <location>
        <position position="294"/>
    </location>
    <ligand>
        <name>Mg(2+)</name>
        <dbReference type="ChEBI" id="CHEBI:18420"/>
    </ligand>
</feature>
<feature type="binding site" evidence="11">
    <location>
        <position position="178"/>
    </location>
    <ligand>
        <name>Mg(2+)</name>
        <dbReference type="ChEBI" id="CHEBI:18420"/>
    </ligand>
</feature>
<comment type="cofactor">
    <cofactor evidence="11">
        <name>Mg(2+)</name>
        <dbReference type="ChEBI" id="CHEBI:18420"/>
    </cofactor>
    <cofactor evidence="11">
        <name>Mn(2+)</name>
        <dbReference type="ChEBI" id="CHEBI:29035"/>
    </cofactor>
    <text evidence="11">Magnesium. Can also use manganese.</text>
</comment>
<keyword evidence="6 10" id="KW-0274">FAD</keyword>
<dbReference type="PANTHER" id="PTHR30040">
    <property type="entry name" value="THIAMINE BIOSYNTHESIS LIPOPROTEIN APBE"/>
    <property type="match status" value="1"/>
</dbReference>
<dbReference type="GO" id="GO:0046872">
    <property type="term" value="F:metal ion binding"/>
    <property type="evidence" value="ECO:0007669"/>
    <property type="project" value="UniProtKB-UniRule"/>
</dbReference>
<dbReference type="Pfam" id="PF02424">
    <property type="entry name" value="ApbE"/>
    <property type="match status" value="1"/>
</dbReference>
<comment type="catalytic activity">
    <reaction evidence="9 10">
        <text>L-threonyl-[protein] + FAD = FMN-L-threonyl-[protein] + AMP + H(+)</text>
        <dbReference type="Rhea" id="RHEA:36847"/>
        <dbReference type="Rhea" id="RHEA-COMP:11060"/>
        <dbReference type="Rhea" id="RHEA-COMP:11061"/>
        <dbReference type="ChEBI" id="CHEBI:15378"/>
        <dbReference type="ChEBI" id="CHEBI:30013"/>
        <dbReference type="ChEBI" id="CHEBI:57692"/>
        <dbReference type="ChEBI" id="CHEBI:74257"/>
        <dbReference type="ChEBI" id="CHEBI:456215"/>
        <dbReference type="EC" id="2.7.1.180"/>
    </reaction>
</comment>
<dbReference type="InterPro" id="IPR003374">
    <property type="entry name" value="ApbE-like_sf"/>
</dbReference>
<dbReference type="Proteomes" id="UP000469440">
    <property type="component" value="Unassembled WGS sequence"/>
</dbReference>
<keyword evidence="13" id="KW-1185">Reference proteome</keyword>
<proteinExistence type="inferred from homology"/>
<evidence type="ECO:0000256" key="4">
    <source>
        <dbReference type="ARBA" id="ARBA00022679"/>
    </source>
</evidence>
<evidence type="ECO:0000256" key="7">
    <source>
        <dbReference type="ARBA" id="ARBA00022842"/>
    </source>
</evidence>
<gene>
    <name evidence="12" type="primary">apbE</name>
    <name evidence="12" type="ORF">CAFE_31230</name>
</gene>
<keyword evidence="4 10" id="KW-0808">Transferase</keyword>